<dbReference type="AlphaFoldDB" id="A0A923MVH4"/>
<dbReference type="Proteomes" id="UP000608513">
    <property type="component" value="Unassembled WGS sequence"/>
</dbReference>
<keyword evidence="3" id="KW-1185">Reference proteome</keyword>
<evidence type="ECO:0000313" key="2">
    <source>
        <dbReference type="EMBL" id="MBC5786155.1"/>
    </source>
</evidence>
<keyword evidence="1" id="KW-0732">Signal</keyword>
<evidence type="ECO:0008006" key="4">
    <source>
        <dbReference type="Google" id="ProtNLM"/>
    </source>
</evidence>
<name>A0A923MVH4_9BURK</name>
<organism evidence="2 3">
    <name type="scientific">Ramlibacter cellulosilyticus</name>
    <dbReference type="NCBI Taxonomy" id="2764187"/>
    <lineage>
        <taxon>Bacteria</taxon>
        <taxon>Pseudomonadati</taxon>
        <taxon>Pseudomonadota</taxon>
        <taxon>Betaproteobacteria</taxon>
        <taxon>Burkholderiales</taxon>
        <taxon>Comamonadaceae</taxon>
        <taxon>Ramlibacter</taxon>
    </lineage>
</organism>
<gene>
    <name evidence="2" type="ORF">H8N03_24665</name>
</gene>
<dbReference type="EMBL" id="JACORT010000015">
    <property type="protein sequence ID" value="MBC5786155.1"/>
    <property type="molecule type" value="Genomic_DNA"/>
</dbReference>
<proteinExistence type="predicted"/>
<evidence type="ECO:0000313" key="3">
    <source>
        <dbReference type="Proteomes" id="UP000608513"/>
    </source>
</evidence>
<feature type="signal peptide" evidence="1">
    <location>
        <begin position="1"/>
        <end position="19"/>
    </location>
</feature>
<protein>
    <recommendedName>
        <fullName evidence="4">Carboxypeptidase regulatory-like domain-containing protein</fullName>
    </recommendedName>
</protein>
<comment type="caution">
    <text evidence="2">The sequence shown here is derived from an EMBL/GenBank/DDBJ whole genome shotgun (WGS) entry which is preliminary data.</text>
</comment>
<dbReference type="RefSeq" id="WP_187078899.1">
    <property type="nucleotide sequence ID" value="NZ_JACORT010000015.1"/>
</dbReference>
<reference evidence="2" key="1">
    <citation type="submission" date="2020-08" db="EMBL/GenBank/DDBJ databases">
        <title>Ramlibacter sp. USB13 16S ribosomal RNA gene genome sequencing and assembly.</title>
        <authorList>
            <person name="Kang M."/>
        </authorList>
    </citation>
    <scope>NUCLEOTIDE SEQUENCE</scope>
    <source>
        <strain evidence="2">USB13</strain>
    </source>
</reference>
<sequence>MKHAIVAAAVLGLCGTALAQGASAPTAAGSANEQATSVRCGGVGDADQKRMKAEAAQRGVLVTFATASGAYVADVDYEVRHEGKVVLHGRCGGPLMLLDLARAGPYEIVATSQGRTQRQTVAGGGKPASITMRFPG</sequence>
<accession>A0A923MVH4</accession>
<evidence type="ECO:0000256" key="1">
    <source>
        <dbReference type="SAM" id="SignalP"/>
    </source>
</evidence>
<feature type="chain" id="PRO_5036926854" description="Carboxypeptidase regulatory-like domain-containing protein" evidence="1">
    <location>
        <begin position="20"/>
        <end position="136"/>
    </location>
</feature>